<proteinExistence type="predicted"/>
<dbReference type="RefSeq" id="WP_037574544.1">
    <property type="nucleotide sequence ID" value="NZ_BMDK01000001.1"/>
</dbReference>
<dbReference type="Proteomes" id="UP001240157">
    <property type="component" value="Unassembled WGS sequence"/>
</dbReference>
<reference evidence="2" key="2">
    <citation type="submission" date="2018-03" db="EMBL/GenBank/DDBJ databases">
        <authorList>
            <person name="Naushad S."/>
        </authorList>
    </citation>
    <scope>NUCLEOTIDE SEQUENCE</scope>
    <source>
        <strain evidence="3">SNUC 105</strain>
        <strain evidence="4">SNUC 1363</strain>
        <strain evidence="2">SNUC 505</strain>
    </source>
</reference>
<evidence type="ECO:0000313" key="4">
    <source>
        <dbReference type="EMBL" id="PTG69527.1"/>
    </source>
</evidence>
<dbReference type="Pfam" id="PF06821">
    <property type="entry name" value="Ser_hydrolase"/>
    <property type="match status" value="1"/>
</dbReference>
<protein>
    <submittedName>
        <fullName evidence="1">Alpha/beta hydrolase</fullName>
    </submittedName>
    <submittedName>
        <fullName evidence="2">Serine hydrolase family protein</fullName>
    </submittedName>
</protein>
<reference evidence="1 8" key="3">
    <citation type="submission" date="2023-08" db="EMBL/GenBank/DDBJ databases">
        <title>Whole genome sequencing of Staphylococcus chromogenes NNSch 2386.</title>
        <authorList>
            <person name="Kropotov V.S."/>
            <person name="Boriskina E.V."/>
            <person name="Gordinskaya N.A."/>
            <person name="Shkurkina I.S."/>
            <person name="Kryazhev D.V."/>
            <person name="Alekseeva A.E."/>
            <person name="Makhova M.A."/>
        </authorList>
    </citation>
    <scope>NUCLEOTIDE SEQUENCE [LARGE SCALE GENOMIC DNA]</scope>
    <source>
        <strain evidence="1 8">NNSch 2386</strain>
    </source>
</reference>
<evidence type="ECO:0000313" key="5">
    <source>
        <dbReference type="Proteomes" id="UP000242008"/>
    </source>
</evidence>
<reference evidence="5 6" key="1">
    <citation type="journal article" date="2016" name="Front. Microbiol.">
        <title>Comprehensive Phylogenetic Analysis of Bovine Non-aureus Staphylococci Species Based on Whole-Genome Sequencing.</title>
        <authorList>
            <person name="Naushad S."/>
            <person name="Barkema H.W."/>
            <person name="Luby C."/>
            <person name="Condas L.A."/>
            <person name="Nobrega D.B."/>
            <person name="Carson D.A."/>
            <person name="De Buck J."/>
        </authorList>
    </citation>
    <scope>NUCLEOTIDE SEQUENCE [LARGE SCALE GENOMIC DNA]</scope>
    <source>
        <strain evidence="3 6">SNUC 105</strain>
        <strain evidence="4 5">SNUC 1363</strain>
        <strain evidence="2 7">SNUC 505</strain>
    </source>
</reference>
<dbReference type="Gene3D" id="3.40.50.1820">
    <property type="entry name" value="alpha/beta hydrolase"/>
    <property type="match status" value="1"/>
</dbReference>
<dbReference type="InterPro" id="IPR029058">
    <property type="entry name" value="AB_hydrolase_fold"/>
</dbReference>
<dbReference type="EMBL" id="PZAO01000014">
    <property type="protein sequence ID" value="PTG69527.1"/>
    <property type="molecule type" value="Genomic_DNA"/>
</dbReference>
<gene>
    <name evidence="3" type="ORF">BU638_00100</name>
    <name evidence="2" type="ORF">BU653_10350</name>
    <name evidence="4" type="ORF">BU676_07230</name>
    <name evidence="1" type="ORF">RCF65_11070</name>
</gene>
<dbReference type="Proteomes" id="UP000242704">
    <property type="component" value="Unassembled WGS sequence"/>
</dbReference>
<sequence>MTNVYIVYGYHANENKHWFKWLKNALELEGHDVKIIDLPNPDAPDVEEWLPALKTQATSIDGDTLFVAHSLGVITTLKFINDLNVSHIGGIAMVSGFKDYLPHLPELNPFMDQNIDFENLKQKLNHRFCIASKNDETVPYSYTEELSHMLDAKLYTIEQGGHFCEEDGYETFSFLKQKIILKLD</sequence>
<organism evidence="2 7">
    <name type="scientific">Staphylococcus chromogenes</name>
    <name type="common">Staphylococcus hyicus subsp. chromogenes</name>
    <dbReference type="NCBI Taxonomy" id="46126"/>
    <lineage>
        <taxon>Bacteria</taxon>
        <taxon>Bacillati</taxon>
        <taxon>Bacillota</taxon>
        <taxon>Bacilli</taxon>
        <taxon>Bacillales</taxon>
        <taxon>Staphylococcaceae</taxon>
        <taxon>Staphylococcus</taxon>
    </lineage>
</organism>
<keyword evidence="5" id="KW-1185">Reference proteome</keyword>
<comment type="caution">
    <text evidence="2">The sequence shown here is derived from an EMBL/GenBank/DDBJ whole genome shotgun (WGS) entry which is preliminary data.</text>
</comment>
<dbReference type="PANTHER" id="PTHR15394:SF3">
    <property type="entry name" value="SERINE HYDROLASE RBBP9"/>
    <property type="match status" value="1"/>
</dbReference>
<dbReference type="PANTHER" id="PTHR15394">
    <property type="entry name" value="SERINE HYDROLASE RBBP9"/>
    <property type="match status" value="1"/>
</dbReference>
<evidence type="ECO:0000313" key="1">
    <source>
        <dbReference type="EMBL" id="MDQ7176522.1"/>
    </source>
</evidence>
<name>A0AAE5W804_STACR</name>
<dbReference type="EMBL" id="PZCM01000001">
    <property type="protein sequence ID" value="PTG28650.1"/>
    <property type="molecule type" value="Genomic_DNA"/>
</dbReference>
<evidence type="ECO:0000313" key="2">
    <source>
        <dbReference type="EMBL" id="PTG11685.1"/>
    </source>
</evidence>
<dbReference type="Proteomes" id="UP000242144">
    <property type="component" value="Unassembled WGS sequence"/>
</dbReference>
<dbReference type="SUPFAM" id="SSF53474">
    <property type="entry name" value="alpha/beta-Hydrolases"/>
    <property type="match status" value="1"/>
</dbReference>
<evidence type="ECO:0000313" key="8">
    <source>
        <dbReference type="Proteomes" id="UP001240157"/>
    </source>
</evidence>
<evidence type="ECO:0000313" key="6">
    <source>
        <dbReference type="Proteomes" id="UP000242144"/>
    </source>
</evidence>
<evidence type="ECO:0000313" key="7">
    <source>
        <dbReference type="Proteomes" id="UP000242704"/>
    </source>
</evidence>
<keyword evidence="2" id="KW-0378">Hydrolase</keyword>
<dbReference type="GO" id="GO:0016787">
    <property type="term" value="F:hydrolase activity"/>
    <property type="evidence" value="ECO:0007669"/>
    <property type="project" value="UniProtKB-KW"/>
</dbReference>
<dbReference type="AlphaFoldDB" id="A0AAE5W804"/>
<dbReference type="EMBL" id="JAVGJF010000180">
    <property type="protein sequence ID" value="MDQ7176522.1"/>
    <property type="molecule type" value="Genomic_DNA"/>
</dbReference>
<dbReference type="InterPro" id="IPR010662">
    <property type="entry name" value="RBBP9/YdeN"/>
</dbReference>
<dbReference type="Proteomes" id="UP000242008">
    <property type="component" value="Unassembled WGS sequence"/>
</dbReference>
<accession>A0AAE5W804</accession>
<evidence type="ECO:0000313" key="3">
    <source>
        <dbReference type="EMBL" id="PTG28650.1"/>
    </source>
</evidence>
<dbReference type="EMBL" id="PZBZ01000071">
    <property type="protein sequence ID" value="PTG11685.1"/>
    <property type="molecule type" value="Genomic_DNA"/>
</dbReference>